<organism evidence="2 3">
    <name type="scientific">Saccharicrinis fermentans DSM 9555 = JCM 21142</name>
    <dbReference type="NCBI Taxonomy" id="869213"/>
    <lineage>
        <taxon>Bacteria</taxon>
        <taxon>Pseudomonadati</taxon>
        <taxon>Bacteroidota</taxon>
        <taxon>Bacteroidia</taxon>
        <taxon>Marinilabiliales</taxon>
        <taxon>Marinilabiliaceae</taxon>
        <taxon>Saccharicrinis</taxon>
    </lineage>
</organism>
<sequence length="224" mass="25278">MGNIMVMSAIYFVGIALLLIANELGYRKYSIKGEVTRKIAHFLSIIATIPLPYLFSSHWYILGLAIIFFAALYITQFSKQLNSIHDIERKSIGSYLLPLSIYVIFLIASLLDNKFVYILPMLILAVCDPMAAIVGMSVKKNNRKIRIFSRQFDKTWFGSGAFFLMSFIIGLVALYYVRDVFDFKTIYLALSVALAGTTGEFLSWRGSDNLSIPLFIVIVLVVLL</sequence>
<dbReference type="GO" id="GO:0004143">
    <property type="term" value="F:ATP-dependent diacylglycerol kinase activity"/>
    <property type="evidence" value="ECO:0007669"/>
    <property type="project" value="InterPro"/>
</dbReference>
<gene>
    <name evidence="2" type="ORF">JCM21142_83181</name>
</gene>
<accession>W7YPU3</accession>
<keyword evidence="2" id="KW-0808">Transferase</keyword>
<feature type="transmembrane region" description="Helical" evidence="1">
    <location>
        <begin position="117"/>
        <end position="135"/>
    </location>
</feature>
<dbReference type="AlphaFoldDB" id="W7YPU3"/>
<reference evidence="2 3" key="1">
    <citation type="journal article" date="2014" name="Genome Announc.">
        <title>Draft Genome Sequence of Cytophaga fermentans JCM 21142T, a Facultative Anaerobe Isolated from Marine Mud.</title>
        <authorList>
            <person name="Starns D."/>
            <person name="Oshima K."/>
            <person name="Suda W."/>
            <person name="Iino T."/>
            <person name="Yuki M."/>
            <person name="Inoue J."/>
            <person name="Kitamura K."/>
            <person name="Iida T."/>
            <person name="Darby A."/>
            <person name="Hattori M."/>
            <person name="Ohkuma M."/>
        </authorList>
    </citation>
    <scope>NUCLEOTIDE SEQUENCE [LARGE SCALE GENOMIC DNA]</scope>
    <source>
        <strain evidence="2 3">JCM 21142</strain>
    </source>
</reference>
<dbReference type="EMBL" id="BAMD01000046">
    <property type="protein sequence ID" value="GAF04474.1"/>
    <property type="molecule type" value="Genomic_DNA"/>
</dbReference>
<feature type="transmembrane region" description="Helical" evidence="1">
    <location>
        <begin position="156"/>
        <end position="177"/>
    </location>
</feature>
<proteinExistence type="predicted"/>
<dbReference type="eggNOG" id="COG0170">
    <property type="taxonomic scope" value="Bacteria"/>
</dbReference>
<dbReference type="GO" id="GO:0016779">
    <property type="term" value="F:nucleotidyltransferase activity"/>
    <property type="evidence" value="ECO:0007669"/>
    <property type="project" value="UniProtKB-KW"/>
</dbReference>
<feature type="transmembrane region" description="Helical" evidence="1">
    <location>
        <begin position="92"/>
        <end position="111"/>
    </location>
</feature>
<keyword evidence="1" id="KW-1133">Transmembrane helix</keyword>
<comment type="caution">
    <text evidence="2">The sequence shown here is derived from an EMBL/GenBank/DDBJ whole genome shotgun (WGS) entry which is preliminary data.</text>
</comment>
<dbReference type="RefSeq" id="WP_027473351.1">
    <property type="nucleotide sequence ID" value="NZ_BAMD01000046.1"/>
</dbReference>
<keyword evidence="1" id="KW-0812">Transmembrane</keyword>
<name>W7YPU3_9BACT</name>
<protein>
    <submittedName>
        <fullName evidence="2">Cytidylyltransferase family protein</fullName>
    </submittedName>
</protein>
<keyword evidence="3" id="KW-1185">Reference proteome</keyword>
<feature type="transmembrane region" description="Helical" evidence="1">
    <location>
        <begin position="6"/>
        <end position="26"/>
    </location>
</feature>
<feature type="transmembrane region" description="Helical" evidence="1">
    <location>
        <begin position="61"/>
        <end position="80"/>
    </location>
</feature>
<keyword evidence="2" id="KW-0548">Nucleotidyltransferase</keyword>
<keyword evidence="1" id="KW-0472">Membrane</keyword>
<dbReference type="Pfam" id="PF01148">
    <property type="entry name" value="CTP_transf_1"/>
    <property type="match status" value="1"/>
</dbReference>
<dbReference type="Proteomes" id="UP000019402">
    <property type="component" value="Unassembled WGS sequence"/>
</dbReference>
<dbReference type="InterPro" id="IPR037997">
    <property type="entry name" value="Dgk1-like"/>
</dbReference>
<dbReference type="PANTHER" id="PTHR31303:SF1">
    <property type="entry name" value="CTP-DEPENDENT DIACYLGLYCEROL KINASE 1"/>
    <property type="match status" value="1"/>
</dbReference>
<evidence type="ECO:0000313" key="3">
    <source>
        <dbReference type="Proteomes" id="UP000019402"/>
    </source>
</evidence>
<dbReference type="OrthoDB" id="1117602at2"/>
<evidence type="ECO:0000256" key="1">
    <source>
        <dbReference type="SAM" id="Phobius"/>
    </source>
</evidence>
<dbReference type="PANTHER" id="PTHR31303">
    <property type="entry name" value="CTP-DEPENDENT DIACYLGLYCEROL KINASE 1"/>
    <property type="match status" value="1"/>
</dbReference>
<evidence type="ECO:0000313" key="2">
    <source>
        <dbReference type="EMBL" id="GAF04474.1"/>
    </source>
</evidence>
<dbReference type="STRING" id="869213.GCA_000517085_04055"/>
<feature type="transmembrane region" description="Helical" evidence="1">
    <location>
        <begin position="38"/>
        <end position="55"/>
    </location>
</feature>